<keyword evidence="3" id="KW-1185">Reference proteome</keyword>
<sequence length="66" mass="7465">MSEERAGGVKGATGHNSVNQLSLPNTTTHRLYAQVRLACTRASERASVRRPNIAQARRRRRRPMHK</sequence>
<dbReference type="EMBL" id="UZAE01007506">
    <property type="protein sequence ID" value="VDO02446.1"/>
    <property type="molecule type" value="Genomic_DNA"/>
</dbReference>
<accession>A0A0R3THP9</accession>
<gene>
    <name evidence="2" type="ORF">HNAJ_LOCUS6586</name>
</gene>
<proteinExistence type="predicted"/>
<reference evidence="4" key="1">
    <citation type="submission" date="2017-02" db="UniProtKB">
        <authorList>
            <consortium name="WormBaseParasite"/>
        </authorList>
    </citation>
    <scope>IDENTIFICATION</scope>
</reference>
<dbReference type="AlphaFoldDB" id="A0A0R3THP9"/>
<feature type="compositionally biased region" description="Basic residues" evidence="1">
    <location>
        <begin position="56"/>
        <end position="66"/>
    </location>
</feature>
<dbReference type="Proteomes" id="UP000278807">
    <property type="component" value="Unassembled WGS sequence"/>
</dbReference>
<protein>
    <submittedName>
        <fullName evidence="2 4">Uncharacterized protein</fullName>
    </submittedName>
</protein>
<organism evidence="4">
    <name type="scientific">Rodentolepis nana</name>
    <name type="common">Dwarf tapeworm</name>
    <name type="synonym">Hymenolepis nana</name>
    <dbReference type="NCBI Taxonomy" id="102285"/>
    <lineage>
        <taxon>Eukaryota</taxon>
        <taxon>Metazoa</taxon>
        <taxon>Spiralia</taxon>
        <taxon>Lophotrochozoa</taxon>
        <taxon>Platyhelminthes</taxon>
        <taxon>Cestoda</taxon>
        <taxon>Eucestoda</taxon>
        <taxon>Cyclophyllidea</taxon>
        <taxon>Hymenolepididae</taxon>
        <taxon>Rodentolepis</taxon>
    </lineage>
</organism>
<feature type="region of interest" description="Disordered" evidence="1">
    <location>
        <begin position="1"/>
        <end position="26"/>
    </location>
</feature>
<evidence type="ECO:0000313" key="4">
    <source>
        <dbReference type="WBParaSite" id="HNAJ_0000659001-mRNA-1"/>
    </source>
</evidence>
<evidence type="ECO:0000313" key="2">
    <source>
        <dbReference type="EMBL" id="VDO02446.1"/>
    </source>
</evidence>
<feature type="region of interest" description="Disordered" evidence="1">
    <location>
        <begin position="41"/>
        <end position="66"/>
    </location>
</feature>
<feature type="compositionally biased region" description="Polar residues" evidence="1">
    <location>
        <begin position="14"/>
        <end position="26"/>
    </location>
</feature>
<dbReference type="WBParaSite" id="HNAJ_0000659001-mRNA-1">
    <property type="protein sequence ID" value="HNAJ_0000659001-mRNA-1"/>
    <property type="gene ID" value="HNAJ_0000659001"/>
</dbReference>
<evidence type="ECO:0000313" key="3">
    <source>
        <dbReference type="Proteomes" id="UP000278807"/>
    </source>
</evidence>
<reference evidence="2 3" key="2">
    <citation type="submission" date="2018-11" db="EMBL/GenBank/DDBJ databases">
        <authorList>
            <consortium name="Pathogen Informatics"/>
        </authorList>
    </citation>
    <scope>NUCLEOTIDE SEQUENCE [LARGE SCALE GENOMIC DNA]</scope>
</reference>
<name>A0A0R3THP9_RODNA</name>
<evidence type="ECO:0000256" key="1">
    <source>
        <dbReference type="SAM" id="MobiDB-lite"/>
    </source>
</evidence>